<sequence length="400" mass="43967">MTKILMLLALAATVFFAVLPLSFPYGTVWEEDGSTRILRGLEGIHYIKERQKDVAGTVTSEKVKQAAYDYQSVLDEYEAGTTYELLDELYEKRIRPLTPLTNLLREAYTDLETGIAPSIWEIDLESVGDVYKVLDDRLSTMMELQQEGHPEVQEQAEALYGQVEKPFVFYPGGDGNLMDYEILVAFLILIFCVAMAAPVFSSDYQTGADDILRCTKHGRLRLGFVKVLSALAISAGATILCLVVYLLISNGLVGWEWTKSSMQMFYSALSLPNLTIGELQWCIAASGLLTILATVGTVLFVSSKCSNAMVTTVVGVFLCILPAIANIFIPGDAGLWLGTILPTGGVSLQGSMLYALSDFQFLHLGNYSVWTPYAILAFAALEFVGFSAAAVFSYARYRRA</sequence>
<organism evidence="2 3">
    <name type="scientific">Candidatus Limivivens merdigallinarum</name>
    <dbReference type="NCBI Taxonomy" id="2840859"/>
    <lineage>
        <taxon>Bacteria</taxon>
        <taxon>Bacillati</taxon>
        <taxon>Bacillota</taxon>
        <taxon>Clostridia</taxon>
        <taxon>Lachnospirales</taxon>
        <taxon>Lachnospiraceae</taxon>
        <taxon>Lachnospiraceae incertae sedis</taxon>
        <taxon>Candidatus Limivivens</taxon>
    </lineage>
</organism>
<accession>A0A9D0ZWH6</accession>
<keyword evidence="1" id="KW-1133">Transmembrane helix</keyword>
<evidence type="ECO:0000256" key="1">
    <source>
        <dbReference type="SAM" id="Phobius"/>
    </source>
</evidence>
<feature type="transmembrane region" description="Helical" evidence="1">
    <location>
        <begin position="182"/>
        <end position="201"/>
    </location>
</feature>
<evidence type="ECO:0000313" key="2">
    <source>
        <dbReference type="EMBL" id="HIQ97049.1"/>
    </source>
</evidence>
<dbReference type="AlphaFoldDB" id="A0A9D0ZWH6"/>
<keyword evidence="1" id="KW-0472">Membrane</keyword>
<name>A0A9D0ZWH6_9FIRM</name>
<dbReference type="Proteomes" id="UP000886886">
    <property type="component" value="Unassembled WGS sequence"/>
</dbReference>
<reference evidence="2" key="1">
    <citation type="submission" date="2020-10" db="EMBL/GenBank/DDBJ databases">
        <authorList>
            <person name="Gilroy R."/>
        </authorList>
    </citation>
    <scope>NUCLEOTIDE SEQUENCE</scope>
    <source>
        <strain evidence="2">ChiSjej3B21-11622</strain>
    </source>
</reference>
<protein>
    <submittedName>
        <fullName evidence="2">Uncharacterized protein</fullName>
    </submittedName>
</protein>
<reference evidence="2" key="2">
    <citation type="journal article" date="2021" name="PeerJ">
        <title>Extensive microbial diversity within the chicken gut microbiome revealed by metagenomics and culture.</title>
        <authorList>
            <person name="Gilroy R."/>
            <person name="Ravi A."/>
            <person name="Getino M."/>
            <person name="Pursley I."/>
            <person name="Horton D.L."/>
            <person name="Alikhan N.F."/>
            <person name="Baker D."/>
            <person name="Gharbi K."/>
            <person name="Hall N."/>
            <person name="Watson M."/>
            <person name="Adriaenssens E.M."/>
            <person name="Foster-Nyarko E."/>
            <person name="Jarju S."/>
            <person name="Secka A."/>
            <person name="Antonio M."/>
            <person name="Oren A."/>
            <person name="Chaudhuri R.R."/>
            <person name="La Ragione R."/>
            <person name="Hildebrand F."/>
            <person name="Pallen M.J."/>
        </authorList>
    </citation>
    <scope>NUCLEOTIDE SEQUENCE</scope>
    <source>
        <strain evidence="2">ChiSjej3B21-11622</strain>
    </source>
</reference>
<feature type="transmembrane region" description="Helical" evidence="1">
    <location>
        <begin position="222"/>
        <end position="248"/>
    </location>
</feature>
<feature type="transmembrane region" description="Helical" evidence="1">
    <location>
        <begin position="373"/>
        <end position="395"/>
    </location>
</feature>
<evidence type="ECO:0000313" key="3">
    <source>
        <dbReference type="Proteomes" id="UP000886886"/>
    </source>
</evidence>
<feature type="transmembrane region" description="Helical" evidence="1">
    <location>
        <begin position="308"/>
        <end position="329"/>
    </location>
</feature>
<gene>
    <name evidence="2" type="ORF">IAB26_10860</name>
</gene>
<feature type="transmembrane region" description="Helical" evidence="1">
    <location>
        <begin position="279"/>
        <end position="301"/>
    </location>
</feature>
<comment type="caution">
    <text evidence="2">The sequence shown here is derived from an EMBL/GenBank/DDBJ whole genome shotgun (WGS) entry which is preliminary data.</text>
</comment>
<dbReference type="EMBL" id="DVFT01000158">
    <property type="protein sequence ID" value="HIQ97049.1"/>
    <property type="molecule type" value="Genomic_DNA"/>
</dbReference>
<keyword evidence="1" id="KW-0812">Transmembrane</keyword>
<proteinExistence type="predicted"/>